<dbReference type="RefSeq" id="WP_158369690.1">
    <property type="nucleotide sequence ID" value="NZ_JAOQJU010000008.1"/>
</dbReference>
<feature type="coiled-coil region" evidence="1">
    <location>
        <begin position="444"/>
        <end position="471"/>
    </location>
</feature>
<evidence type="ECO:0000259" key="3">
    <source>
        <dbReference type="PROSITE" id="PS51737"/>
    </source>
</evidence>
<evidence type="ECO:0000313" key="5">
    <source>
        <dbReference type="Proteomes" id="UP001652431"/>
    </source>
</evidence>
<keyword evidence="1" id="KW-0175">Coiled coil</keyword>
<dbReference type="EMBL" id="JAOQJU010000008">
    <property type="protein sequence ID" value="MCU6686564.1"/>
    <property type="molecule type" value="Genomic_DNA"/>
</dbReference>
<dbReference type="Gene3D" id="3.90.1750.20">
    <property type="entry name" value="Putative Large Serine Recombinase, Chain B, Domain 2"/>
    <property type="match status" value="1"/>
</dbReference>
<reference evidence="4 5" key="1">
    <citation type="journal article" date="2021" name="ISME Commun">
        <title>Automated analysis of genomic sequences facilitates high-throughput and comprehensive description of bacteria.</title>
        <authorList>
            <person name="Hitch T.C.A."/>
        </authorList>
    </citation>
    <scope>NUCLEOTIDE SEQUENCE [LARGE SCALE GENOMIC DNA]</scope>
    <source>
        <strain evidence="4 5">Sanger_03</strain>
    </source>
</reference>
<dbReference type="Pfam" id="PF13408">
    <property type="entry name" value="Zn_ribbon_recom"/>
    <property type="match status" value="1"/>
</dbReference>
<sequence length="526" mass="60630">MANVTVIPATRNFHTGIRKDAVVQKKTAGYARVSTDSEEQQTSYEAQVDYYTNYIKNNPEWEFVGVYTDEGISATGTKHRDGFNQMIQDALDGKIDLIVTKSVSRFARNTVDSLTTVRKLKEKGVEVYFQKENIYTLDSKGELLITIMSSLAQEESRSISENVTWGQRKRFADGKVSIAYSSFLGYQKGEDGQMEIVPEEAEIVRLIYRMFMQGKTPYAIAKYLMEKKVPTPTGKQRWQHRTIENILTNEKYKGDARLQKCYTVDFLSKKRKVNEGEVPQYYVEGSHDAIIAPAEWQMVQLEMERRRNMGRSHNCCGTFSAKLKCGDCGEFFGSKVWHSNSKYKRTIWQCNAKFKGESKCTTPHLYEQRIQELFLEALGRLLENRETVMDDCRAVMDVLGDCSTIEKELESVSSEMEVVTGLIQKLIVENATRKLDQNDYRRKYEGYVNKYAALESRMDSLKKDRESREIKFGIFSGFLFELSELEELPLEFDVKLFHSLVDYATVYHDGRVVFAFRNGAEVETRI</sequence>
<dbReference type="Gene3D" id="3.40.50.1390">
    <property type="entry name" value="Resolvase, N-terminal catalytic domain"/>
    <property type="match status" value="1"/>
</dbReference>
<dbReference type="InterPro" id="IPR006119">
    <property type="entry name" value="Resolv_N"/>
</dbReference>
<protein>
    <submittedName>
        <fullName evidence="4">Recombinase family protein</fullName>
    </submittedName>
</protein>
<accession>A0ABT2RMD0</accession>
<dbReference type="InterPro" id="IPR025827">
    <property type="entry name" value="Zn_ribbon_recom_dom"/>
</dbReference>
<feature type="domain" description="Recombinase" evidence="3">
    <location>
        <begin position="183"/>
        <end position="309"/>
    </location>
</feature>
<organism evidence="4 5">
    <name type="scientific">Dorea acetigenes</name>
    <dbReference type="NCBI Taxonomy" id="2981787"/>
    <lineage>
        <taxon>Bacteria</taxon>
        <taxon>Bacillati</taxon>
        <taxon>Bacillota</taxon>
        <taxon>Clostridia</taxon>
        <taxon>Lachnospirales</taxon>
        <taxon>Lachnospiraceae</taxon>
        <taxon>Dorea</taxon>
    </lineage>
</organism>
<dbReference type="InterPro" id="IPR011109">
    <property type="entry name" value="DNA_bind_recombinase_dom"/>
</dbReference>
<feature type="domain" description="Resolvase/invertase-type recombinase catalytic" evidence="2">
    <location>
        <begin position="26"/>
        <end position="174"/>
    </location>
</feature>
<comment type="caution">
    <text evidence="4">The sequence shown here is derived from an EMBL/GenBank/DDBJ whole genome shotgun (WGS) entry which is preliminary data.</text>
</comment>
<proteinExistence type="predicted"/>
<dbReference type="Proteomes" id="UP001652431">
    <property type="component" value="Unassembled WGS sequence"/>
</dbReference>
<evidence type="ECO:0000313" key="4">
    <source>
        <dbReference type="EMBL" id="MCU6686564.1"/>
    </source>
</evidence>
<name>A0ABT2RMD0_9FIRM</name>
<dbReference type="SUPFAM" id="SSF53041">
    <property type="entry name" value="Resolvase-like"/>
    <property type="match status" value="1"/>
</dbReference>
<dbReference type="PANTHER" id="PTHR30461:SF23">
    <property type="entry name" value="DNA RECOMBINASE-RELATED"/>
    <property type="match status" value="1"/>
</dbReference>
<dbReference type="InterPro" id="IPR038109">
    <property type="entry name" value="DNA_bind_recomb_sf"/>
</dbReference>
<dbReference type="InterPro" id="IPR050639">
    <property type="entry name" value="SSR_resolvase"/>
</dbReference>
<gene>
    <name evidence="4" type="ORF">OCV99_08380</name>
</gene>
<dbReference type="PROSITE" id="PS51736">
    <property type="entry name" value="RECOMBINASES_3"/>
    <property type="match status" value="1"/>
</dbReference>
<dbReference type="PROSITE" id="PS51737">
    <property type="entry name" value="RECOMBINASE_DNA_BIND"/>
    <property type="match status" value="1"/>
</dbReference>
<dbReference type="Pfam" id="PF07508">
    <property type="entry name" value="Recombinase"/>
    <property type="match status" value="1"/>
</dbReference>
<dbReference type="SMART" id="SM00857">
    <property type="entry name" value="Resolvase"/>
    <property type="match status" value="1"/>
</dbReference>
<evidence type="ECO:0000259" key="2">
    <source>
        <dbReference type="PROSITE" id="PS51736"/>
    </source>
</evidence>
<dbReference type="Pfam" id="PF00239">
    <property type="entry name" value="Resolvase"/>
    <property type="match status" value="1"/>
</dbReference>
<evidence type="ECO:0000256" key="1">
    <source>
        <dbReference type="SAM" id="Coils"/>
    </source>
</evidence>
<dbReference type="PANTHER" id="PTHR30461">
    <property type="entry name" value="DNA-INVERTASE FROM LAMBDOID PROPHAGE"/>
    <property type="match status" value="1"/>
</dbReference>
<dbReference type="InterPro" id="IPR036162">
    <property type="entry name" value="Resolvase-like_N_sf"/>
</dbReference>
<keyword evidence="5" id="KW-1185">Reference proteome</keyword>
<dbReference type="CDD" id="cd00338">
    <property type="entry name" value="Ser_Recombinase"/>
    <property type="match status" value="1"/>
</dbReference>